<sequence>MRQELKMLDLMVSAVGTGRNNNCNGIIDVKKYVQDDRQYEIHSDTSVSSDVFTVDEDGSLLADDVGIDDEDSVSCSATADDSFRIDILCQKGESEENSLRSSVSLITRQFLPISGYMKSQKELGSRLTPPSPLAIPNFFRAYWLNLKVMESDPMFQNVQPVRPQKARKSRRGPPSRSSPYRVVTFYRRTGRWESHMPDLNYENSMLETSQILDFLLKSDIKWIQNDVGAACCNLDLNLWLSTTKEGTKRNHVQNADIGSGKRPTAGGLAVTSMGRQLSVRPSMNSSRTPNNEEMTKGTGSASVHISKRVTDAAWQMQMVTGHHAPMGSTAASSGFVSSRFTYPPF</sequence>
<organism evidence="2 3">
    <name type="scientific">Mikania micrantha</name>
    <name type="common">bitter vine</name>
    <dbReference type="NCBI Taxonomy" id="192012"/>
    <lineage>
        <taxon>Eukaryota</taxon>
        <taxon>Viridiplantae</taxon>
        <taxon>Streptophyta</taxon>
        <taxon>Embryophyta</taxon>
        <taxon>Tracheophyta</taxon>
        <taxon>Spermatophyta</taxon>
        <taxon>Magnoliopsida</taxon>
        <taxon>eudicotyledons</taxon>
        <taxon>Gunneridae</taxon>
        <taxon>Pentapetalae</taxon>
        <taxon>asterids</taxon>
        <taxon>campanulids</taxon>
        <taxon>Asterales</taxon>
        <taxon>Asteraceae</taxon>
        <taxon>Asteroideae</taxon>
        <taxon>Heliantheae alliance</taxon>
        <taxon>Eupatorieae</taxon>
        <taxon>Mikania</taxon>
    </lineage>
</organism>
<dbReference type="OrthoDB" id="207175at2759"/>
<keyword evidence="3" id="KW-1185">Reference proteome</keyword>
<evidence type="ECO:0000256" key="1">
    <source>
        <dbReference type="SAM" id="MobiDB-lite"/>
    </source>
</evidence>
<dbReference type="EMBL" id="SZYD01002362">
    <property type="protein sequence ID" value="KAC9638036.1"/>
    <property type="molecule type" value="Genomic_DNA"/>
</dbReference>
<feature type="compositionally biased region" description="Basic residues" evidence="1">
    <location>
        <begin position="164"/>
        <end position="173"/>
    </location>
</feature>
<gene>
    <name evidence="2" type="ORF">E3N88_45496</name>
</gene>
<feature type="region of interest" description="Disordered" evidence="1">
    <location>
        <begin position="157"/>
        <end position="179"/>
    </location>
</feature>
<feature type="region of interest" description="Disordered" evidence="1">
    <location>
        <begin position="278"/>
        <end position="302"/>
    </location>
</feature>
<dbReference type="Proteomes" id="UP000326396">
    <property type="component" value="Unassembled WGS sequence"/>
</dbReference>
<comment type="caution">
    <text evidence="2">The sequence shown here is derived from an EMBL/GenBank/DDBJ whole genome shotgun (WGS) entry which is preliminary data.</text>
</comment>
<name>A0A5N6L900_9ASTR</name>
<reference evidence="2 3" key="1">
    <citation type="submission" date="2019-05" db="EMBL/GenBank/DDBJ databases">
        <title>Mikania micrantha, genome provides insights into the molecular mechanism of rapid growth.</title>
        <authorList>
            <person name="Liu B."/>
        </authorList>
    </citation>
    <scope>NUCLEOTIDE SEQUENCE [LARGE SCALE GENOMIC DNA]</scope>
    <source>
        <strain evidence="2">NLD-2019</strain>
        <tissue evidence="2">Leaf</tissue>
    </source>
</reference>
<proteinExistence type="predicted"/>
<evidence type="ECO:0000313" key="3">
    <source>
        <dbReference type="Proteomes" id="UP000326396"/>
    </source>
</evidence>
<accession>A0A5N6L900</accession>
<evidence type="ECO:0000313" key="2">
    <source>
        <dbReference type="EMBL" id="KAC9638036.1"/>
    </source>
</evidence>
<dbReference type="AlphaFoldDB" id="A0A5N6L900"/>
<protein>
    <submittedName>
        <fullName evidence="2">Uncharacterized protein</fullName>
    </submittedName>
</protein>